<sequence length="702" mass="73691">MTDAIETLLSPASVALVGASDNPARIGGRPLRYLRDGGFKGGVYPINPKRDTVQGMKSYAALADLPEAPDTAILAVPASATLRAVEDCAARGVRSAIVFSAGFAETGAEGAAQQKRMTGLAKEAGLRLLGPNCLGVFNPAKGYYGTFSVILDEQFIMPGPVGIVSQSGAYGAHLAHLARKRGLGVSHWITTGNEADIDVAEALHWMVRQDETRVVMAYAEGVQDRDVFIKALETARDNGKAVVFMKTGRSTVGAEAAASHTAALAGSDEVFDAVLRQYGVHRAATTAEQIDIAYACAAGRYPAGNRIGIFTLSGGFGIQLADDSAAAGLDVSPMPREAQEKLLALLPYASPRNPVDATAQAATDMNLITSSVEAMVTMGGYDVFTAILGAGPASPTFAEPLRSAIMQGVAASPHSIRSVTMSAPEDVVRSYEAEGFLVYEDGSALASSLGALVRFSDSFARKDKEAPPAPMSPVPLPDSGAMSEVTAKVILTEAGLSFPAERLASTPDEAVKAAEQIGYPVVLKICSPDIAHKTEISGVAVNLRDAQTVRDNAEAILARAAEMRPNARVEGLIVAPMLGDGVETIVGVAQDSVLGPVVMFGLGGIFVEVLKDVTFRAAPFGLEEARRMIREIKGFPLLEGVRGAGRSDIEALAQLLSDLSRFAYAHRDQIDSIDLNPVRVMPEGQGAVALDALIVRKEECEQ</sequence>
<protein>
    <submittedName>
        <fullName evidence="5">Acetate--CoA ligase family protein</fullName>
    </submittedName>
</protein>
<gene>
    <name evidence="5" type="ORF">K1W69_26110</name>
</gene>
<dbReference type="SUPFAM" id="SSF56059">
    <property type="entry name" value="Glutathione synthetase ATP-binding domain-like"/>
    <property type="match status" value="1"/>
</dbReference>
<dbReference type="Gene3D" id="3.30.1490.20">
    <property type="entry name" value="ATP-grasp fold, A domain"/>
    <property type="match status" value="1"/>
</dbReference>
<keyword evidence="3" id="KW-0547">Nucleotide-binding</keyword>
<dbReference type="Gene3D" id="3.40.50.261">
    <property type="entry name" value="Succinyl-CoA synthetase domains"/>
    <property type="match status" value="2"/>
</dbReference>
<accession>A0AAE2ZUL8</accession>
<dbReference type="RefSeq" id="WP_220231429.1">
    <property type="nucleotide sequence ID" value="NZ_JAICBX010000008.1"/>
</dbReference>
<dbReference type="PANTHER" id="PTHR42793:SF4">
    <property type="entry name" value="BLL6376 PROTEIN"/>
    <property type="match status" value="1"/>
</dbReference>
<dbReference type="SUPFAM" id="SSF51735">
    <property type="entry name" value="NAD(P)-binding Rossmann-fold domains"/>
    <property type="match status" value="1"/>
</dbReference>
<comment type="similarity">
    <text evidence="2">In the N-terminal section; belongs to the acetate CoA ligase alpha subunit family.</text>
</comment>
<dbReference type="InterPro" id="IPR003781">
    <property type="entry name" value="CoA-bd"/>
</dbReference>
<evidence type="ECO:0000256" key="2">
    <source>
        <dbReference type="ARBA" id="ARBA00060888"/>
    </source>
</evidence>
<proteinExistence type="inferred from homology"/>
<dbReference type="FunFam" id="3.30.1490.20:FF:000020">
    <property type="entry name" value="Protein lysine acetyltransferase"/>
    <property type="match status" value="1"/>
</dbReference>
<organism evidence="5 6">
    <name type="scientific">Flavimaribacter sediminis</name>
    <dbReference type="NCBI Taxonomy" id="2865987"/>
    <lineage>
        <taxon>Bacteria</taxon>
        <taxon>Pseudomonadati</taxon>
        <taxon>Pseudomonadota</taxon>
        <taxon>Alphaproteobacteria</taxon>
        <taxon>Hyphomicrobiales</taxon>
        <taxon>Rhizobiaceae</taxon>
        <taxon>Flavimaribacter</taxon>
    </lineage>
</organism>
<keyword evidence="1" id="KW-0816">Tricarboxylic acid cycle</keyword>
<dbReference type="PANTHER" id="PTHR42793">
    <property type="entry name" value="COA BINDING DOMAIN CONTAINING PROTEIN"/>
    <property type="match status" value="1"/>
</dbReference>
<dbReference type="AlphaFoldDB" id="A0AAE2ZUL8"/>
<dbReference type="Proteomes" id="UP001196509">
    <property type="component" value="Unassembled WGS sequence"/>
</dbReference>
<feature type="domain" description="ATP-grasp" evidence="4">
    <location>
        <begin position="488"/>
        <end position="524"/>
    </location>
</feature>
<dbReference type="GO" id="GO:0006099">
    <property type="term" value="P:tricarboxylic acid cycle"/>
    <property type="evidence" value="ECO:0007669"/>
    <property type="project" value="UniProtKB-KW"/>
</dbReference>
<dbReference type="Gene3D" id="3.40.50.720">
    <property type="entry name" value="NAD(P)-binding Rossmann-like Domain"/>
    <property type="match status" value="1"/>
</dbReference>
<dbReference type="InterPro" id="IPR013815">
    <property type="entry name" value="ATP_grasp_subdomain_1"/>
</dbReference>
<dbReference type="GO" id="GO:0005524">
    <property type="term" value="F:ATP binding"/>
    <property type="evidence" value="ECO:0007669"/>
    <property type="project" value="UniProtKB-UniRule"/>
</dbReference>
<evidence type="ECO:0000256" key="3">
    <source>
        <dbReference type="PROSITE-ProRule" id="PRU00409"/>
    </source>
</evidence>
<evidence type="ECO:0000313" key="6">
    <source>
        <dbReference type="Proteomes" id="UP001196509"/>
    </source>
</evidence>
<dbReference type="InterPro" id="IPR036291">
    <property type="entry name" value="NAD(P)-bd_dom_sf"/>
</dbReference>
<dbReference type="SMART" id="SM00881">
    <property type="entry name" value="CoA_binding"/>
    <property type="match status" value="1"/>
</dbReference>
<dbReference type="InterPro" id="IPR032875">
    <property type="entry name" value="Succ_CoA_lig_flav_dom"/>
</dbReference>
<dbReference type="EMBL" id="JAICBX010000008">
    <property type="protein sequence ID" value="MBW8640693.1"/>
    <property type="molecule type" value="Genomic_DNA"/>
</dbReference>
<dbReference type="PROSITE" id="PS50975">
    <property type="entry name" value="ATP_GRASP"/>
    <property type="match status" value="1"/>
</dbReference>
<dbReference type="InterPro" id="IPR016102">
    <property type="entry name" value="Succinyl-CoA_synth-like"/>
</dbReference>
<evidence type="ECO:0000313" key="5">
    <source>
        <dbReference type="EMBL" id="MBW8640693.1"/>
    </source>
</evidence>
<keyword evidence="6" id="KW-1185">Reference proteome</keyword>
<keyword evidence="5" id="KW-0436">Ligase</keyword>
<dbReference type="InterPro" id="IPR011761">
    <property type="entry name" value="ATP-grasp"/>
</dbReference>
<reference evidence="5" key="1">
    <citation type="submission" date="2021-08" db="EMBL/GenBank/DDBJ databases">
        <title>Hoeflea bacterium WL0058 sp. nov., isolated from the sediment.</title>
        <authorList>
            <person name="Wang L."/>
            <person name="Zhang D."/>
        </authorList>
    </citation>
    <scope>NUCLEOTIDE SEQUENCE</scope>
    <source>
        <strain evidence="5">WL0058</strain>
    </source>
</reference>
<dbReference type="GO" id="GO:0016874">
    <property type="term" value="F:ligase activity"/>
    <property type="evidence" value="ECO:0007669"/>
    <property type="project" value="UniProtKB-KW"/>
</dbReference>
<comment type="caution">
    <text evidence="5">The sequence shown here is derived from an EMBL/GenBank/DDBJ whole genome shotgun (WGS) entry which is preliminary data.</text>
</comment>
<dbReference type="Pfam" id="PF13607">
    <property type="entry name" value="Succ_CoA_lig"/>
    <property type="match status" value="1"/>
</dbReference>
<keyword evidence="3" id="KW-0067">ATP-binding</keyword>
<name>A0AAE2ZUL8_9HYPH</name>
<evidence type="ECO:0000256" key="1">
    <source>
        <dbReference type="ARBA" id="ARBA00022532"/>
    </source>
</evidence>
<evidence type="ECO:0000259" key="4">
    <source>
        <dbReference type="PROSITE" id="PS50975"/>
    </source>
</evidence>
<dbReference type="Gene3D" id="3.30.470.20">
    <property type="entry name" value="ATP-grasp fold, B domain"/>
    <property type="match status" value="1"/>
</dbReference>
<dbReference type="Pfam" id="PF13380">
    <property type="entry name" value="CoA_binding_2"/>
    <property type="match status" value="1"/>
</dbReference>
<dbReference type="GO" id="GO:0046872">
    <property type="term" value="F:metal ion binding"/>
    <property type="evidence" value="ECO:0007669"/>
    <property type="project" value="InterPro"/>
</dbReference>
<dbReference type="Pfam" id="PF13549">
    <property type="entry name" value="ATP-grasp_5"/>
    <property type="match status" value="1"/>
</dbReference>
<dbReference type="SUPFAM" id="SSF52210">
    <property type="entry name" value="Succinyl-CoA synthetase domains"/>
    <property type="match status" value="2"/>
</dbReference>